<protein>
    <submittedName>
        <fullName evidence="11">Ecdysone</fullName>
    </submittedName>
</protein>
<comment type="similarity">
    <text evidence="2">Belongs to the nuclear hormone receptor family. NR1 subfamily.</text>
</comment>
<sequence>MTIMNNVDCEVTTSQTESLENKKIWLWQQYASRITPSVQRVVEFAKRVPGFSDFSQDDQLILIKLGFFEVWLSHVTKIATEADALLTFDDGSYLTKEQLEILYDSEFVTAFQSFTAGLKGFSLSDTEVGLFSALVLLTSQRSGISEHKQISRIREKIAEALRVQIVRSRPGSTVSLQLMPALEAKIPELRGLGARHCTHLDWLRTNWTHIRLPPLFAEIFDIPKSDDDLN</sequence>
<evidence type="ECO:0000256" key="1">
    <source>
        <dbReference type="ARBA" id="ARBA00004123"/>
    </source>
</evidence>
<dbReference type="InterPro" id="IPR001728">
    <property type="entry name" value="ThyrH_rcpt"/>
</dbReference>
<reference evidence="11" key="1">
    <citation type="submission" date="2017-10" db="EMBL/GenBank/DDBJ databases">
        <title>Genome-wide analysis of developmental stage-specific transcription in Bradysia odoriphaga.</title>
        <authorList>
            <person name="Chen H."/>
            <person name="Lin L."/>
            <person name="Xie M."/>
            <person name="Zhang G."/>
            <person name="Su W."/>
        </authorList>
    </citation>
    <scope>NUCLEOTIDE SEQUENCE</scope>
    <source>
        <strain evidence="11">Yanji</strain>
    </source>
</reference>
<keyword evidence="3" id="KW-0479">Metal-binding</keyword>
<dbReference type="GO" id="GO:0008270">
    <property type="term" value="F:zinc ion binding"/>
    <property type="evidence" value="ECO:0007669"/>
    <property type="project" value="UniProtKB-KW"/>
</dbReference>
<dbReference type="SMR" id="A0A385GLI0"/>
<evidence type="ECO:0000256" key="3">
    <source>
        <dbReference type="ARBA" id="ARBA00022723"/>
    </source>
</evidence>
<evidence type="ECO:0000256" key="7">
    <source>
        <dbReference type="ARBA" id="ARBA00023125"/>
    </source>
</evidence>
<dbReference type="PANTHER" id="PTHR45805:SF10">
    <property type="entry name" value="ECDYSONE-INDUCED PROTEIN 78C"/>
    <property type="match status" value="1"/>
</dbReference>
<dbReference type="InterPro" id="IPR000536">
    <property type="entry name" value="Nucl_hrmn_rcpt_lig-bd"/>
</dbReference>
<dbReference type="PRINTS" id="PR00546">
    <property type="entry name" value="THYROIDHORMR"/>
</dbReference>
<dbReference type="AlphaFoldDB" id="A0A385GLI0"/>
<keyword evidence="4" id="KW-0863">Zinc-finger</keyword>
<keyword evidence="6" id="KW-0805">Transcription regulation</keyword>
<evidence type="ECO:0000256" key="6">
    <source>
        <dbReference type="ARBA" id="ARBA00023015"/>
    </source>
</evidence>
<dbReference type="SMART" id="SM00430">
    <property type="entry name" value="HOLI"/>
    <property type="match status" value="1"/>
</dbReference>
<dbReference type="PRINTS" id="PR00398">
    <property type="entry name" value="STRDHORMONER"/>
</dbReference>
<evidence type="ECO:0000256" key="4">
    <source>
        <dbReference type="ARBA" id="ARBA00022771"/>
    </source>
</evidence>
<dbReference type="SUPFAM" id="SSF48508">
    <property type="entry name" value="Nuclear receptor ligand-binding domain"/>
    <property type="match status" value="1"/>
</dbReference>
<accession>A0A385GLI0</accession>
<evidence type="ECO:0000313" key="11">
    <source>
        <dbReference type="EMBL" id="AXX71246.1"/>
    </source>
</evidence>
<dbReference type="PROSITE" id="PS51843">
    <property type="entry name" value="NR_LBD"/>
    <property type="match status" value="1"/>
</dbReference>
<keyword evidence="5" id="KW-0862">Zinc</keyword>
<evidence type="ECO:0000256" key="2">
    <source>
        <dbReference type="ARBA" id="ARBA00008092"/>
    </source>
</evidence>
<dbReference type="Gene3D" id="1.10.565.10">
    <property type="entry name" value="Retinoid X Receptor"/>
    <property type="match status" value="1"/>
</dbReference>
<dbReference type="Pfam" id="PF00104">
    <property type="entry name" value="Hormone_recep"/>
    <property type="match status" value="1"/>
</dbReference>
<feature type="domain" description="NR LBD" evidence="10">
    <location>
        <begin position="1"/>
        <end position="222"/>
    </location>
</feature>
<dbReference type="GO" id="GO:0003677">
    <property type="term" value="F:DNA binding"/>
    <property type="evidence" value="ECO:0007669"/>
    <property type="project" value="UniProtKB-KW"/>
</dbReference>
<dbReference type="InterPro" id="IPR001723">
    <property type="entry name" value="Nuclear_hrmn_rcpt"/>
</dbReference>
<evidence type="ECO:0000259" key="10">
    <source>
        <dbReference type="PROSITE" id="PS51843"/>
    </source>
</evidence>
<keyword evidence="7" id="KW-0238">DNA-binding</keyword>
<dbReference type="GO" id="GO:0005634">
    <property type="term" value="C:nucleus"/>
    <property type="evidence" value="ECO:0007669"/>
    <property type="project" value="UniProtKB-SubCell"/>
</dbReference>
<evidence type="ECO:0000256" key="5">
    <source>
        <dbReference type="ARBA" id="ARBA00022833"/>
    </source>
</evidence>
<evidence type="ECO:0000256" key="8">
    <source>
        <dbReference type="ARBA" id="ARBA00023163"/>
    </source>
</evidence>
<keyword evidence="9" id="KW-0675">Receptor</keyword>
<comment type="subcellular location">
    <subcellularLocation>
        <location evidence="1">Nucleus</location>
    </subcellularLocation>
</comment>
<organism evidence="11">
    <name type="scientific">Bradysia odoriphaga</name>
    <dbReference type="NCBI Taxonomy" id="1564500"/>
    <lineage>
        <taxon>Eukaryota</taxon>
        <taxon>Metazoa</taxon>
        <taxon>Ecdysozoa</taxon>
        <taxon>Arthropoda</taxon>
        <taxon>Hexapoda</taxon>
        <taxon>Insecta</taxon>
        <taxon>Pterygota</taxon>
        <taxon>Neoptera</taxon>
        <taxon>Endopterygota</taxon>
        <taxon>Diptera</taxon>
        <taxon>Nematocera</taxon>
        <taxon>Sciaroidea</taxon>
        <taxon>Sciaridae</taxon>
        <taxon>Bradysia</taxon>
    </lineage>
</organism>
<dbReference type="PANTHER" id="PTHR45805">
    <property type="entry name" value="NUCLEAR HORMONE RECEPTOR HR3-RELATED"/>
    <property type="match status" value="1"/>
</dbReference>
<evidence type="ECO:0000256" key="9">
    <source>
        <dbReference type="ARBA" id="ARBA00023170"/>
    </source>
</evidence>
<keyword evidence="8" id="KW-0804">Transcription</keyword>
<name>A0A385GLI0_9DIPT</name>
<dbReference type="EMBL" id="MG262379">
    <property type="protein sequence ID" value="AXX71246.1"/>
    <property type="molecule type" value="mRNA"/>
</dbReference>
<proteinExistence type="evidence at transcript level"/>
<dbReference type="InterPro" id="IPR035500">
    <property type="entry name" value="NHR-like_dom_sf"/>
</dbReference>
<dbReference type="GO" id="GO:0004879">
    <property type="term" value="F:nuclear receptor activity"/>
    <property type="evidence" value="ECO:0007669"/>
    <property type="project" value="InterPro"/>
</dbReference>